<sequence length="261" mass="28653">MALRKSLIQFEGKLEGINFYLPRNREEKDGYIVRKNGGPSAKQIEKLPSCERVRQNNKEFGVCSSAAKSLRMAIAPVKHLTDVNLASQFTALCRQLLLQDQAHDPGSRSVLFSRFGTQLSGFNLNEQHLFDSVVRHPLSVTLDRKKAAARIEIPALQPGVSIVLPWQQPVYRLILSLGAVEDITLKGFSGGWTVPVSFSTPWYLAKQGIEASTVSLQLDKAILGKSECMIVAVGIEMGTVVTDAVVNWVKYTGCGKILQAG</sequence>
<dbReference type="RefSeq" id="WP_116856488.1">
    <property type="nucleotide sequence ID" value="NZ_QTJV01000012.1"/>
</dbReference>
<keyword evidence="2" id="KW-1185">Reference proteome</keyword>
<evidence type="ECO:0000313" key="2">
    <source>
        <dbReference type="Proteomes" id="UP000261174"/>
    </source>
</evidence>
<accession>A0A3E1NV23</accession>
<dbReference type="EMBL" id="QTJV01000012">
    <property type="protein sequence ID" value="RFM31780.1"/>
    <property type="molecule type" value="Genomic_DNA"/>
</dbReference>
<reference evidence="1 2" key="1">
    <citation type="submission" date="2018-08" db="EMBL/GenBank/DDBJ databases">
        <title>Chitinophaga sp. K20C18050901, a novel bacterium isolated from forest soil.</title>
        <authorList>
            <person name="Wang C."/>
        </authorList>
    </citation>
    <scope>NUCLEOTIDE SEQUENCE [LARGE SCALE GENOMIC DNA]</scope>
    <source>
        <strain evidence="1 2">K20C18050901</strain>
    </source>
</reference>
<dbReference type="Proteomes" id="UP000261174">
    <property type="component" value="Unassembled WGS sequence"/>
</dbReference>
<organism evidence="1 2">
    <name type="scientific">Chitinophaga silvisoli</name>
    <dbReference type="NCBI Taxonomy" id="2291814"/>
    <lineage>
        <taxon>Bacteria</taxon>
        <taxon>Pseudomonadati</taxon>
        <taxon>Bacteroidota</taxon>
        <taxon>Chitinophagia</taxon>
        <taxon>Chitinophagales</taxon>
        <taxon>Chitinophagaceae</taxon>
        <taxon>Chitinophaga</taxon>
    </lineage>
</organism>
<dbReference type="OrthoDB" id="668426at2"/>
<protein>
    <submittedName>
        <fullName evidence="1">Uncharacterized protein</fullName>
    </submittedName>
</protein>
<dbReference type="AlphaFoldDB" id="A0A3E1NV23"/>
<proteinExistence type="predicted"/>
<name>A0A3E1NV23_9BACT</name>
<gene>
    <name evidence="1" type="ORF">DXN04_26825</name>
</gene>
<comment type="caution">
    <text evidence="1">The sequence shown here is derived from an EMBL/GenBank/DDBJ whole genome shotgun (WGS) entry which is preliminary data.</text>
</comment>
<evidence type="ECO:0000313" key="1">
    <source>
        <dbReference type="EMBL" id="RFM31780.1"/>
    </source>
</evidence>